<protein>
    <recommendedName>
        <fullName evidence="4">EGF-like domain-containing protein</fullName>
    </recommendedName>
</protein>
<feature type="chain" id="PRO_5047150437" description="EGF-like domain-containing protein" evidence="1">
    <location>
        <begin position="18"/>
        <end position="95"/>
    </location>
</feature>
<gene>
    <name evidence="2" type="ORF">F0185_17070</name>
</gene>
<comment type="caution">
    <text evidence="2">The sequence shown here is derived from an EMBL/GenBank/DDBJ whole genome shotgun (WGS) entry which is preliminary data.</text>
</comment>
<reference evidence="2 3" key="1">
    <citation type="submission" date="2019-09" db="EMBL/GenBank/DDBJ databases">
        <title>Taxonomy of Antarctic Massilia spp.: description of Massilia rubra sp. nov., Massilia aquatica sp. nov., Massilia mucilaginosa sp. nov., Massilia frigida sp. nov. isolated from streams, lakes and regoliths.</title>
        <authorList>
            <person name="Holochova P."/>
            <person name="Sedlacek I."/>
            <person name="Kralova S."/>
            <person name="Maslanova I."/>
            <person name="Busse H.-J."/>
            <person name="Stankova E."/>
            <person name="Vrbovska V."/>
            <person name="Kovarovic V."/>
            <person name="Bartak M."/>
            <person name="Svec P."/>
            <person name="Pantucek R."/>
        </authorList>
    </citation>
    <scope>NUCLEOTIDE SEQUENCE [LARGE SCALE GENOMIC DNA]</scope>
    <source>
        <strain evidence="2 3">CCM 8692</strain>
    </source>
</reference>
<evidence type="ECO:0000256" key="1">
    <source>
        <dbReference type="SAM" id="SignalP"/>
    </source>
</evidence>
<organism evidence="2 3">
    <name type="scientific">Massilia rubra</name>
    <dbReference type="NCBI Taxonomy" id="2607910"/>
    <lineage>
        <taxon>Bacteria</taxon>
        <taxon>Pseudomonadati</taxon>
        <taxon>Pseudomonadota</taxon>
        <taxon>Betaproteobacteria</taxon>
        <taxon>Burkholderiales</taxon>
        <taxon>Oxalobacteraceae</taxon>
        <taxon>Telluria group</taxon>
        <taxon>Massilia</taxon>
    </lineage>
</organism>
<keyword evidence="3" id="KW-1185">Reference proteome</keyword>
<dbReference type="RefSeq" id="WP_167226407.1">
    <property type="nucleotide sequence ID" value="NZ_VUYU01000010.1"/>
</dbReference>
<proteinExistence type="predicted"/>
<evidence type="ECO:0000313" key="2">
    <source>
        <dbReference type="EMBL" id="NHZ35280.1"/>
    </source>
</evidence>
<keyword evidence="1" id="KW-0732">Signal</keyword>
<feature type="signal peptide" evidence="1">
    <location>
        <begin position="1"/>
        <end position="17"/>
    </location>
</feature>
<name>A0ABX0LSE6_9BURK</name>
<accession>A0ABX0LSE6</accession>
<sequence>MKAIFAAVAVFAGLLLASVWTKPSHMPGGSGLTVQRSDKPCPANSFFAGTHCACPEATSWTGAECMQVWSNSDRKLAVVAPPKPSVAKSRQVLTY</sequence>
<evidence type="ECO:0008006" key="4">
    <source>
        <dbReference type="Google" id="ProtNLM"/>
    </source>
</evidence>
<evidence type="ECO:0000313" key="3">
    <source>
        <dbReference type="Proteomes" id="UP000785613"/>
    </source>
</evidence>
<dbReference type="Proteomes" id="UP000785613">
    <property type="component" value="Unassembled WGS sequence"/>
</dbReference>
<dbReference type="EMBL" id="VUYU01000010">
    <property type="protein sequence ID" value="NHZ35280.1"/>
    <property type="molecule type" value="Genomic_DNA"/>
</dbReference>